<dbReference type="GeneID" id="136091786"/>
<organism evidence="1 2">
    <name type="scientific">Hydra vulgaris</name>
    <name type="common">Hydra</name>
    <name type="synonym">Hydra attenuata</name>
    <dbReference type="NCBI Taxonomy" id="6087"/>
    <lineage>
        <taxon>Eukaryota</taxon>
        <taxon>Metazoa</taxon>
        <taxon>Cnidaria</taxon>
        <taxon>Hydrozoa</taxon>
        <taxon>Hydroidolina</taxon>
        <taxon>Anthoathecata</taxon>
        <taxon>Aplanulata</taxon>
        <taxon>Hydridae</taxon>
        <taxon>Hydra</taxon>
    </lineage>
</organism>
<keyword evidence="1" id="KW-1185">Reference proteome</keyword>
<sequence length="233" mass="27280">MNKCHKLNQRKNYIESTILKKSVKKKYLKVWKSTNKIWLVGYPLEDLKTSSLPITRNVYKFFRYHLQVIDSSYEEFTKVRKALHTQSNISKSKLAALLTIKSVKLFWDKAGIPYKQDKYSIDNILRLHDKWRLLAKSKNRISNKKSLFEQNFIQSLDGIFDISSPSWKDDIRKARSAKDADEDADIAWFTALKNGIKTGGIGVKDNLLHSSVRRKKERIEKKQVATEKEKEEK</sequence>
<evidence type="ECO:0000313" key="1">
    <source>
        <dbReference type="Proteomes" id="UP001652625"/>
    </source>
</evidence>
<dbReference type="Proteomes" id="UP001652625">
    <property type="component" value="Chromosome 15"/>
</dbReference>
<evidence type="ECO:0000313" key="2">
    <source>
        <dbReference type="RefSeq" id="XP_065675571.1"/>
    </source>
</evidence>
<dbReference type="RefSeq" id="XP_065675571.1">
    <property type="nucleotide sequence ID" value="XM_065819499.1"/>
</dbReference>
<gene>
    <name evidence="2" type="primary">LOC136091786</name>
</gene>
<protein>
    <submittedName>
        <fullName evidence="2">Uncharacterized protein LOC136091786</fullName>
    </submittedName>
</protein>
<proteinExistence type="predicted"/>
<name>A0ABM4DLZ2_HYDVU</name>
<accession>A0ABM4DLZ2</accession>
<reference evidence="2" key="1">
    <citation type="submission" date="2025-08" db="UniProtKB">
        <authorList>
            <consortium name="RefSeq"/>
        </authorList>
    </citation>
    <scope>IDENTIFICATION</scope>
</reference>